<organism evidence="3 4">
    <name type="scientific">Puccinia graminis f. sp. tritici</name>
    <dbReference type="NCBI Taxonomy" id="56615"/>
    <lineage>
        <taxon>Eukaryota</taxon>
        <taxon>Fungi</taxon>
        <taxon>Dikarya</taxon>
        <taxon>Basidiomycota</taxon>
        <taxon>Pucciniomycotina</taxon>
        <taxon>Pucciniomycetes</taxon>
        <taxon>Pucciniales</taxon>
        <taxon>Pucciniaceae</taxon>
        <taxon>Puccinia</taxon>
    </lineage>
</organism>
<accession>A0A5B0NG15</accession>
<evidence type="ECO:0000256" key="2">
    <source>
        <dbReference type="SAM" id="SignalP"/>
    </source>
</evidence>
<proteinExistence type="predicted"/>
<feature type="compositionally biased region" description="Polar residues" evidence="1">
    <location>
        <begin position="97"/>
        <end position="107"/>
    </location>
</feature>
<sequence length="133" mass="14035">MSKTIQLALLTIVVGLLLSCALATAGIIHEKRHVGNISSRRLIKRMPAFSTASRQFGKVSKAIKATATQAATSLEKAADTGSSKGHPPGGAAEAPSQPGTYWTTTTYLGDKKTRPGSLSLWDPEGKENEQVDT</sequence>
<feature type="chain" id="PRO_5023043768" evidence="2">
    <location>
        <begin position="26"/>
        <end position="133"/>
    </location>
</feature>
<keyword evidence="2" id="KW-0732">Signal</keyword>
<dbReference type="Proteomes" id="UP000325313">
    <property type="component" value="Unassembled WGS sequence"/>
</dbReference>
<name>A0A5B0NG15_PUCGR</name>
<feature type="compositionally biased region" description="Basic and acidic residues" evidence="1">
    <location>
        <begin position="123"/>
        <end position="133"/>
    </location>
</feature>
<feature type="region of interest" description="Disordered" evidence="1">
    <location>
        <begin position="73"/>
        <end position="133"/>
    </location>
</feature>
<comment type="caution">
    <text evidence="3">The sequence shown here is derived from an EMBL/GenBank/DDBJ whole genome shotgun (WGS) entry which is preliminary data.</text>
</comment>
<reference evidence="3 4" key="1">
    <citation type="submission" date="2019-05" db="EMBL/GenBank/DDBJ databases">
        <title>Emergence of the Ug99 lineage of the wheat stem rust pathogen through somatic hybridization.</title>
        <authorList>
            <person name="Li F."/>
            <person name="Upadhyaya N.M."/>
            <person name="Sperschneider J."/>
            <person name="Matny O."/>
            <person name="Nguyen-Phuc H."/>
            <person name="Mago R."/>
            <person name="Raley C."/>
            <person name="Miller M.E."/>
            <person name="Silverstein K.A.T."/>
            <person name="Henningsen E."/>
            <person name="Hirsch C.D."/>
            <person name="Visser B."/>
            <person name="Pretorius Z.A."/>
            <person name="Steffenson B.J."/>
            <person name="Schwessinger B."/>
            <person name="Dodds P.N."/>
            <person name="Figueroa M."/>
        </authorList>
    </citation>
    <scope>NUCLEOTIDE SEQUENCE [LARGE SCALE GENOMIC DNA]</scope>
    <source>
        <strain evidence="3 4">Ug99</strain>
    </source>
</reference>
<evidence type="ECO:0000313" key="4">
    <source>
        <dbReference type="Proteomes" id="UP000325313"/>
    </source>
</evidence>
<feature type="signal peptide" evidence="2">
    <location>
        <begin position="1"/>
        <end position="25"/>
    </location>
</feature>
<evidence type="ECO:0000256" key="1">
    <source>
        <dbReference type="SAM" id="MobiDB-lite"/>
    </source>
</evidence>
<evidence type="ECO:0000313" key="3">
    <source>
        <dbReference type="EMBL" id="KAA1088157.1"/>
    </source>
</evidence>
<protein>
    <submittedName>
        <fullName evidence="3">Uncharacterized protein</fullName>
    </submittedName>
</protein>
<dbReference type="PROSITE" id="PS51257">
    <property type="entry name" value="PROKAR_LIPOPROTEIN"/>
    <property type="match status" value="1"/>
</dbReference>
<gene>
    <name evidence="3" type="ORF">PGTUg99_021006</name>
</gene>
<dbReference type="AlphaFoldDB" id="A0A5B0NG15"/>
<dbReference type="EMBL" id="VDEP01000407">
    <property type="protein sequence ID" value="KAA1088157.1"/>
    <property type="molecule type" value="Genomic_DNA"/>
</dbReference>